<dbReference type="HAMAP" id="MF_01830">
    <property type="entry name" value="Hydro_lyase"/>
    <property type="match status" value="1"/>
</dbReference>
<dbReference type="EMBL" id="CP036343">
    <property type="protein sequence ID" value="QDT90644.1"/>
    <property type="molecule type" value="Genomic_DNA"/>
</dbReference>
<name>A0A517VCB5_9PLAN</name>
<proteinExistence type="inferred from homology"/>
<evidence type="ECO:0000256" key="2">
    <source>
        <dbReference type="ARBA" id="ARBA00023239"/>
    </source>
</evidence>
<dbReference type="Proteomes" id="UP000316855">
    <property type="component" value="Chromosome"/>
</dbReference>
<dbReference type="Pfam" id="PF07286">
    <property type="entry name" value="D-Glu_cyclase"/>
    <property type="match status" value="1"/>
</dbReference>
<protein>
    <recommendedName>
        <fullName evidence="5">Hydro-lyase</fullName>
    </recommendedName>
</protein>
<accession>A0A517VCB5</accession>
<reference evidence="3 4" key="1">
    <citation type="submission" date="2019-02" db="EMBL/GenBank/DDBJ databases">
        <title>Deep-cultivation of Planctomycetes and their phenomic and genomic characterization uncovers novel biology.</title>
        <authorList>
            <person name="Wiegand S."/>
            <person name="Jogler M."/>
            <person name="Boedeker C."/>
            <person name="Pinto D."/>
            <person name="Vollmers J."/>
            <person name="Rivas-Marin E."/>
            <person name="Kohn T."/>
            <person name="Peeters S.H."/>
            <person name="Heuer A."/>
            <person name="Rast P."/>
            <person name="Oberbeckmann S."/>
            <person name="Bunk B."/>
            <person name="Jeske O."/>
            <person name="Meyerdierks A."/>
            <person name="Storesund J.E."/>
            <person name="Kallscheuer N."/>
            <person name="Luecker S."/>
            <person name="Lage O.M."/>
            <person name="Pohl T."/>
            <person name="Merkel B.J."/>
            <person name="Hornburger P."/>
            <person name="Mueller R.-W."/>
            <person name="Bruemmer F."/>
            <person name="Labrenz M."/>
            <person name="Spormann A.M."/>
            <person name="Op den Camp H."/>
            <person name="Overmann J."/>
            <person name="Amann R."/>
            <person name="Jetten M.S.M."/>
            <person name="Mascher T."/>
            <person name="Medema M.H."/>
            <person name="Devos D.P."/>
            <person name="Kaster A.-K."/>
            <person name="Ovreas L."/>
            <person name="Rohde M."/>
            <person name="Galperin M.Y."/>
            <person name="Jogler C."/>
        </authorList>
    </citation>
    <scope>NUCLEOTIDE SEQUENCE [LARGE SCALE GENOMIC DNA]</scope>
    <source>
        <strain evidence="3 4">Pan161</strain>
    </source>
</reference>
<dbReference type="InterPro" id="IPR009906">
    <property type="entry name" value="D-Glu_cyclase"/>
</dbReference>
<gene>
    <name evidence="3" type="ORF">Pan161_22970</name>
</gene>
<dbReference type="InterPro" id="IPR038021">
    <property type="entry name" value="Putative_hydro-lyase"/>
</dbReference>
<evidence type="ECO:0000256" key="1">
    <source>
        <dbReference type="ARBA" id="ARBA00007896"/>
    </source>
</evidence>
<dbReference type="NCBIfam" id="NF003969">
    <property type="entry name" value="PRK05463.1"/>
    <property type="match status" value="1"/>
</dbReference>
<dbReference type="PANTHER" id="PTHR32022">
    <property type="entry name" value="D-GLUTAMATE CYCLASE, MITOCHONDRIAL"/>
    <property type="match status" value="1"/>
</dbReference>
<evidence type="ECO:0000313" key="4">
    <source>
        <dbReference type="Proteomes" id="UP000316855"/>
    </source>
</evidence>
<dbReference type="PANTHER" id="PTHR32022:SF10">
    <property type="entry name" value="D-GLUTAMATE CYCLASE, MITOCHONDRIAL"/>
    <property type="match status" value="1"/>
</dbReference>
<dbReference type="Gene3D" id="3.40.1640.10">
    <property type="entry name" value="PSTPO5379-like"/>
    <property type="match status" value="1"/>
</dbReference>
<dbReference type="AlphaFoldDB" id="A0A517VCB5"/>
<dbReference type="SUPFAM" id="SSF160920">
    <property type="entry name" value="PSTPO5379-like"/>
    <property type="match status" value="1"/>
</dbReference>
<dbReference type="PIRSF" id="PIRSF029755">
    <property type="entry name" value="UCP029755"/>
    <property type="match status" value="1"/>
</dbReference>
<dbReference type="KEGG" id="gax:Pan161_22970"/>
<evidence type="ECO:0000313" key="3">
    <source>
        <dbReference type="EMBL" id="QDT90644.1"/>
    </source>
</evidence>
<dbReference type="OrthoDB" id="149585at2"/>
<dbReference type="GO" id="GO:0016829">
    <property type="term" value="F:lyase activity"/>
    <property type="evidence" value="ECO:0007669"/>
    <property type="project" value="UniProtKB-KW"/>
</dbReference>
<dbReference type="RefSeq" id="WP_145226752.1">
    <property type="nucleotide sequence ID" value="NZ_CP036343.1"/>
</dbReference>
<sequence>MGVDRTSLKTGALVRQACRSGEFTGQTSGLAPGFAQANLVILPQAEARQFQEFCEKNPKPCPLLEVTKPGDPCLHQLAEAADLRTDLPRYRVWQRGELVDEPTEITSLWQEDLVAFLIGCSFTFEAALIEADLSVRHIDQGTNVPMYRTTIPCESAGMFSGPLVVSMRPFKPADAIRAVQITGRFPAVHGAPVHLGFPEQLGIHDLSAPDYGDAVAVESDELPVFWACGVTPQAVLMQAKPDFAITHSPGCMFVSDLKDKDLASL</sequence>
<keyword evidence="4" id="KW-1185">Reference proteome</keyword>
<comment type="similarity">
    <text evidence="1">Belongs to the D-glutamate cyclase family.</text>
</comment>
<evidence type="ECO:0008006" key="5">
    <source>
        <dbReference type="Google" id="ProtNLM"/>
    </source>
</evidence>
<organism evidence="3 4">
    <name type="scientific">Gimesia algae</name>
    <dbReference type="NCBI Taxonomy" id="2527971"/>
    <lineage>
        <taxon>Bacteria</taxon>
        <taxon>Pseudomonadati</taxon>
        <taxon>Planctomycetota</taxon>
        <taxon>Planctomycetia</taxon>
        <taxon>Planctomycetales</taxon>
        <taxon>Planctomycetaceae</taxon>
        <taxon>Gimesia</taxon>
    </lineage>
</organism>
<keyword evidence="2" id="KW-0456">Lyase</keyword>
<dbReference type="InterPro" id="IPR016938">
    <property type="entry name" value="UPF0317"/>
</dbReference>
<dbReference type="FunFam" id="3.30.2040.10:FF:000001">
    <property type="entry name" value="D-glutamate cyclase, mitochondrial"/>
    <property type="match status" value="1"/>
</dbReference>
<dbReference type="Gene3D" id="3.30.2040.10">
    <property type="entry name" value="PSTPO5379-like domain"/>
    <property type="match status" value="1"/>
</dbReference>